<evidence type="ECO:0000256" key="1">
    <source>
        <dbReference type="ARBA" id="ARBA00000085"/>
    </source>
</evidence>
<keyword evidence="9" id="KW-0067">ATP-binding</keyword>
<dbReference type="EC" id="2.7.13.3" evidence="3"/>
<dbReference type="Pfam" id="PF02518">
    <property type="entry name" value="HATPase_c"/>
    <property type="match status" value="1"/>
</dbReference>
<evidence type="ECO:0000256" key="11">
    <source>
        <dbReference type="ARBA" id="ARBA00023012"/>
    </source>
</evidence>
<protein>
    <recommendedName>
        <fullName evidence="3">histidine kinase</fullName>
        <ecNumber evidence="3">2.7.13.3</ecNumber>
    </recommendedName>
</protein>
<feature type="transmembrane region" description="Helical" evidence="13">
    <location>
        <begin position="68"/>
        <end position="86"/>
    </location>
</feature>
<dbReference type="Gene3D" id="6.10.340.10">
    <property type="match status" value="1"/>
</dbReference>
<dbReference type="GO" id="GO:0016020">
    <property type="term" value="C:membrane"/>
    <property type="evidence" value="ECO:0007669"/>
    <property type="project" value="UniProtKB-SubCell"/>
</dbReference>
<dbReference type="InterPro" id="IPR050980">
    <property type="entry name" value="2C_sensor_his_kinase"/>
</dbReference>
<evidence type="ECO:0000313" key="16">
    <source>
        <dbReference type="Proteomes" id="UP000198873"/>
    </source>
</evidence>
<name>A0A1I6WE71_9ACTN</name>
<proteinExistence type="predicted"/>
<feature type="region of interest" description="Disordered" evidence="12">
    <location>
        <begin position="732"/>
        <end position="948"/>
    </location>
</feature>
<evidence type="ECO:0000259" key="14">
    <source>
        <dbReference type="PROSITE" id="PS50109"/>
    </source>
</evidence>
<evidence type="ECO:0000313" key="15">
    <source>
        <dbReference type="EMBL" id="SFT24286.1"/>
    </source>
</evidence>
<dbReference type="InterPro" id="IPR013587">
    <property type="entry name" value="Nitrate/nitrite_sensing"/>
</dbReference>
<sequence>MRRSKATPPFPQPPNAPGASGRGNFTPPQAGGTPRPSVPRDDDPDPAPAARGSRFAPRNWRVATRLNAILLIPALLALIFGGLRVYDAYDTWQEADAAERTAELVRAAGAYAHAVIDERDITARPLLEGRPDDPVIERARALTDEAAAEFWARVEDAPHTEGVQRRLSLVEATEPGLAALRSAAFGEDLPGVQTEEGYIAVQHPLMSFANELGLGTGNITSYGRTVYAVSLAKSAASLQRVIGTHLLVAPGPGAEQTQRQLTAFSSYRYLENIARNEYVAAGAEADADRLAEVLSQAGSEPGASEMDDMGTLIAAGPDADEVTPQNWYAAATDRFDAYHTIERELVDTAVGEARDIAATARRDMVISAGVAVAALLLAFAIAMLMARSMSRSMTQLRTAALGVAEERLPALVEQLSRTQPGAVDTRVEPIPITSRDEIGEVSRAFDHVHREAVRLAAEQALLRGNVNAIFTNLSTRNQGLIERQLGLIGELEAREADPEQLEHLFKLDHLATRMRRNGENLLVLAGEEPGRRLTEPVPLVDVVRAAASEVESYARIDMAGVPANDIHGAVVTDLVHLLAELLENAITFSSPQTKVRVAATRLPDGRIMIEIHDKGIGLTPEDFAEINKRLADPPSVDASVSQRMGLYVVGRLAERHGIRVQLRPSGERSGTTSLVMLPEAITRGGGGEQPPPAEDFTVSRIVTPAQDAHITEAQRQAGLRTAAELGFDDSRYATPAVSPAPPAPAVPQLPQTGTQPPYDPAHDAGYATPPTSPVEPAYDQLSAQGDQFTGYPAPTESPQDGPAGPGQRVGFTAPDPGPAEFGGTTGAGLPRRTPPGPQRHDRAEAAPAQQAPEPGEAQWDRGPRREARPAGTTSAGLPRRVPRANLTEHQPAEPGSAAGPQVSRDPEDVRGRLSNLHRGVRQGRGGTGRTDRNEPQGPGPGNTYDQER</sequence>
<keyword evidence="10 13" id="KW-1133">Transmembrane helix</keyword>
<gene>
    <name evidence="15" type="ORF">SAMN05444716_1262</name>
</gene>
<dbReference type="PANTHER" id="PTHR44936">
    <property type="entry name" value="SENSOR PROTEIN CREC"/>
    <property type="match status" value="1"/>
</dbReference>
<dbReference type="Pfam" id="PF08376">
    <property type="entry name" value="NIT"/>
    <property type="match status" value="1"/>
</dbReference>
<keyword evidence="6 13" id="KW-0812">Transmembrane</keyword>
<dbReference type="AlphaFoldDB" id="A0A1I6WE71"/>
<keyword evidence="4" id="KW-0597">Phosphoprotein</keyword>
<dbReference type="GO" id="GO:0000160">
    <property type="term" value="P:phosphorelay signal transduction system"/>
    <property type="evidence" value="ECO:0007669"/>
    <property type="project" value="UniProtKB-KW"/>
</dbReference>
<organism evidence="15 16">
    <name type="scientific">Streptomyces harbinensis</name>
    <dbReference type="NCBI Taxonomy" id="1176198"/>
    <lineage>
        <taxon>Bacteria</taxon>
        <taxon>Bacillati</taxon>
        <taxon>Actinomycetota</taxon>
        <taxon>Actinomycetes</taxon>
        <taxon>Kitasatosporales</taxon>
        <taxon>Streptomycetaceae</taxon>
        <taxon>Streptomyces</taxon>
    </lineage>
</organism>
<keyword evidence="11" id="KW-0902">Two-component regulatory system</keyword>
<evidence type="ECO:0000256" key="4">
    <source>
        <dbReference type="ARBA" id="ARBA00022553"/>
    </source>
</evidence>
<accession>A0A1I6WE71</accession>
<dbReference type="GO" id="GO:0005524">
    <property type="term" value="F:ATP binding"/>
    <property type="evidence" value="ECO:0007669"/>
    <property type="project" value="UniProtKB-KW"/>
</dbReference>
<evidence type="ECO:0000256" key="6">
    <source>
        <dbReference type="ARBA" id="ARBA00022692"/>
    </source>
</evidence>
<dbReference type="CDD" id="cd06225">
    <property type="entry name" value="HAMP"/>
    <property type="match status" value="1"/>
</dbReference>
<dbReference type="InterPro" id="IPR003594">
    <property type="entry name" value="HATPase_dom"/>
</dbReference>
<dbReference type="STRING" id="1176198.SAMN05444716_1262"/>
<comment type="subcellular location">
    <subcellularLocation>
        <location evidence="2">Membrane</location>
    </subcellularLocation>
</comment>
<reference evidence="16" key="1">
    <citation type="submission" date="2016-10" db="EMBL/GenBank/DDBJ databases">
        <authorList>
            <person name="Varghese N."/>
            <person name="Submissions S."/>
        </authorList>
    </citation>
    <scope>NUCLEOTIDE SEQUENCE [LARGE SCALE GENOMIC DNA]</scope>
    <source>
        <strain evidence="16">CGMCC 4.7047</strain>
    </source>
</reference>
<evidence type="ECO:0000256" key="2">
    <source>
        <dbReference type="ARBA" id="ARBA00004370"/>
    </source>
</evidence>
<dbReference type="InterPro" id="IPR036890">
    <property type="entry name" value="HATPase_C_sf"/>
</dbReference>
<evidence type="ECO:0000256" key="12">
    <source>
        <dbReference type="SAM" id="MobiDB-lite"/>
    </source>
</evidence>
<evidence type="ECO:0000256" key="3">
    <source>
        <dbReference type="ARBA" id="ARBA00012438"/>
    </source>
</evidence>
<dbReference type="GO" id="GO:0004673">
    <property type="term" value="F:protein histidine kinase activity"/>
    <property type="evidence" value="ECO:0007669"/>
    <property type="project" value="UniProtKB-EC"/>
</dbReference>
<feature type="compositionally biased region" description="Low complexity" evidence="12">
    <location>
        <begin position="845"/>
        <end position="857"/>
    </location>
</feature>
<evidence type="ECO:0000256" key="7">
    <source>
        <dbReference type="ARBA" id="ARBA00022741"/>
    </source>
</evidence>
<dbReference type="EMBL" id="FPAB01000026">
    <property type="protein sequence ID" value="SFT24286.1"/>
    <property type="molecule type" value="Genomic_DNA"/>
</dbReference>
<feature type="compositionally biased region" description="Basic and acidic residues" evidence="12">
    <location>
        <begin position="858"/>
        <end position="868"/>
    </location>
</feature>
<dbReference type="SUPFAM" id="SSF55874">
    <property type="entry name" value="ATPase domain of HSP90 chaperone/DNA topoisomerase II/histidine kinase"/>
    <property type="match status" value="1"/>
</dbReference>
<feature type="transmembrane region" description="Helical" evidence="13">
    <location>
        <begin position="364"/>
        <end position="386"/>
    </location>
</feature>
<feature type="region of interest" description="Disordered" evidence="12">
    <location>
        <begin position="1"/>
        <end position="53"/>
    </location>
</feature>
<dbReference type="PANTHER" id="PTHR44936:SF9">
    <property type="entry name" value="SENSOR PROTEIN CREC"/>
    <property type="match status" value="1"/>
</dbReference>
<dbReference type="SMART" id="SM00387">
    <property type="entry name" value="HATPase_c"/>
    <property type="match status" value="1"/>
</dbReference>
<comment type="catalytic activity">
    <reaction evidence="1">
        <text>ATP + protein L-histidine = ADP + protein N-phospho-L-histidine.</text>
        <dbReference type="EC" id="2.7.13.3"/>
    </reaction>
</comment>
<keyword evidence="13" id="KW-0472">Membrane</keyword>
<dbReference type="RefSeq" id="WP_175543121.1">
    <property type="nucleotide sequence ID" value="NZ_FPAB01000026.1"/>
</dbReference>
<dbReference type="Proteomes" id="UP000198873">
    <property type="component" value="Unassembled WGS sequence"/>
</dbReference>
<dbReference type="SMART" id="SM00304">
    <property type="entry name" value="HAMP"/>
    <property type="match status" value="1"/>
</dbReference>
<feature type="domain" description="Histidine kinase" evidence="14">
    <location>
        <begin position="574"/>
        <end position="681"/>
    </location>
</feature>
<evidence type="ECO:0000256" key="9">
    <source>
        <dbReference type="ARBA" id="ARBA00022840"/>
    </source>
</evidence>
<feature type="compositionally biased region" description="Pro residues" evidence="12">
    <location>
        <begin position="738"/>
        <end position="747"/>
    </location>
</feature>
<dbReference type="InterPro" id="IPR005467">
    <property type="entry name" value="His_kinase_dom"/>
</dbReference>
<dbReference type="InterPro" id="IPR003660">
    <property type="entry name" value="HAMP_dom"/>
</dbReference>
<keyword evidence="5" id="KW-0808">Transferase</keyword>
<dbReference type="PROSITE" id="PS50109">
    <property type="entry name" value="HIS_KIN"/>
    <property type="match status" value="1"/>
</dbReference>
<evidence type="ECO:0000256" key="8">
    <source>
        <dbReference type="ARBA" id="ARBA00022777"/>
    </source>
</evidence>
<evidence type="ECO:0000256" key="13">
    <source>
        <dbReference type="SAM" id="Phobius"/>
    </source>
</evidence>
<evidence type="ECO:0000256" key="5">
    <source>
        <dbReference type="ARBA" id="ARBA00022679"/>
    </source>
</evidence>
<evidence type="ECO:0000256" key="10">
    <source>
        <dbReference type="ARBA" id="ARBA00022989"/>
    </source>
</evidence>
<keyword evidence="7" id="KW-0547">Nucleotide-binding</keyword>
<keyword evidence="16" id="KW-1185">Reference proteome</keyword>
<dbReference type="Gene3D" id="3.30.565.10">
    <property type="entry name" value="Histidine kinase-like ATPase, C-terminal domain"/>
    <property type="match status" value="1"/>
</dbReference>
<keyword evidence="8 15" id="KW-0418">Kinase</keyword>